<organism evidence="1 2">
    <name type="scientific">Thermomonospora cellulosilytica</name>
    <dbReference type="NCBI Taxonomy" id="1411118"/>
    <lineage>
        <taxon>Bacteria</taxon>
        <taxon>Bacillati</taxon>
        <taxon>Actinomycetota</taxon>
        <taxon>Actinomycetes</taxon>
        <taxon>Streptosporangiales</taxon>
        <taxon>Thermomonosporaceae</taxon>
        <taxon>Thermomonospora</taxon>
    </lineage>
</organism>
<proteinExistence type="predicted"/>
<protein>
    <submittedName>
        <fullName evidence="1">Uncharacterized protein</fullName>
    </submittedName>
</protein>
<evidence type="ECO:0000313" key="2">
    <source>
        <dbReference type="Proteomes" id="UP000539313"/>
    </source>
</evidence>
<keyword evidence="2" id="KW-1185">Reference proteome</keyword>
<comment type="caution">
    <text evidence="1">The sequence shown here is derived from an EMBL/GenBank/DDBJ whole genome shotgun (WGS) entry which is preliminary data.</text>
</comment>
<gene>
    <name evidence="1" type="ORF">HNR21_000687</name>
</gene>
<dbReference type="EMBL" id="JACJII010000001">
    <property type="protein sequence ID" value="MBA9001805.1"/>
    <property type="molecule type" value="Genomic_DNA"/>
</dbReference>
<dbReference type="RefSeq" id="WP_182704002.1">
    <property type="nucleotide sequence ID" value="NZ_JACJII010000001.1"/>
</dbReference>
<dbReference type="AlphaFoldDB" id="A0A7W3MTV3"/>
<accession>A0A7W3MTV3</accession>
<reference evidence="1 2" key="1">
    <citation type="submission" date="2020-08" db="EMBL/GenBank/DDBJ databases">
        <title>Sequencing the genomes of 1000 actinobacteria strains.</title>
        <authorList>
            <person name="Klenk H.-P."/>
        </authorList>
    </citation>
    <scope>NUCLEOTIDE SEQUENCE [LARGE SCALE GENOMIC DNA]</scope>
    <source>
        <strain evidence="1 2">DSM 45823</strain>
    </source>
</reference>
<name>A0A7W3MTV3_9ACTN</name>
<dbReference type="Proteomes" id="UP000539313">
    <property type="component" value="Unassembled WGS sequence"/>
</dbReference>
<sequence length="147" mass="17080">MTDRPAQPEPGRREPEYYLYEEWPVVFVEPPGGGLDCLAMNADTGEFQREMRYYRDIRTKLDANVDRVPREEFVQWVERQRGRHVKGEGPVFALYETIQAVEDTAREQGRTLTDEERALIHTLRLRTHEMFEAAIRERGGIGAQTGV</sequence>
<evidence type="ECO:0000313" key="1">
    <source>
        <dbReference type="EMBL" id="MBA9001805.1"/>
    </source>
</evidence>